<reference evidence="2 3" key="2">
    <citation type="submission" date="2024-07" db="EMBL/GenBank/DDBJ databases">
        <authorList>
            <person name="Akdeniz Z."/>
        </authorList>
    </citation>
    <scope>NUCLEOTIDE SEQUENCE [LARGE SCALE GENOMIC DNA]</scope>
</reference>
<keyword evidence="3" id="KW-1185">Reference proteome</keyword>
<accession>A0AA86QNC9</accession>
<gene>
    <name evidence="2" type="ORF">HINF_LOCUS34112</name>
    <name evidence="1" type="ORF">HINF_LOCUS50539</name>
</gene>
<sequence length="119" mass="13993">MTIVSSDSLLETRFLVLFARYSFRFVREVVLAKNKKQSVLHVVQTLLSLFLFIHKKVKNAVYTFGYLIESETLAKVRQRQVDSNEIIGNYVIVKKVFHLQKLYQFVTKVADNYFLLLNE</sequence>
<organism evidence="1">
    <name type="scientific">Hexamita inflata</name>
    <dbReference type="NCBI Taxonomy" id="28002"/>
    <lineage>
        <taxon>Eukaryota</taxon>
        <taxon>Metamonada</taxon>
        <taxon>Diplomonadida</taxon>
        <taxon>Hexamitidae</taxon>
        <taxon>Hexamitinae</taxon>
        <taxon>Hexamita</taxon>
    </lineage>
</organism>
<comment type="caution">
    <text evidence="1">The sequence shown here is derived from an EMBL/GenBank/DDBJ whole genome shotgun (WGS) entry which is preliminary data.</text>
</comment>
<proteinExistence type="predicted"/>
<dbReference type="EMBL" id="CATOUU010000960">
    <property type="protein sequence ID" value="CAI9962894.1"/>
    <property type="molecule type" value="Genomic_DNA"/>
</dbReference>
<evidence type="ECO:0000313" key="1">
    <source>
        <dbReference type="EMBL" id="CAI9962894.1"/>
    </source>
</evidence>
<evidence type="ECO:0000313" key="3">
    <source>
        <dbReference type="Proteomes" id="UP001642409"/>
    </source>
</evidence>
<dbReference type="EMBL" id="CAXDID020000120">
    <property type="protein sequence ID" value="CAL6031661.1"/>
    <property type="molecule type" value="Genomic_DNA"/>
</dbReference>
<name>A0AA86QNC9_9EUKA</name>
<dbReference type="AlphaFoldDB" id="A0AA86QNC9"/>
<protein>
    <submittedName>
        <fullName evidence="2">Hypothetical_protein</fullName>
    </submittedName>
</protein>
<dbReference type="Proteomes" id="UP001642409">
    <property type="component" value="Unassembled WGS sequence"/>
</dbReference>
<evidence type="ECO:0000313" key="2">
    <source>
        <dbReference type="EMBL" id="CAL6031661.1"/>
    </source>
</evidence>
<reference evidence="1" key="1">
    <citation type="submission" date="2023-06" db="EMBL/GenBank/DDBJ databases">
        <authorList>
            <person name="Kurt Z."/>
        </authorList>
    </citation>
    <scope>NUCLEOTIDE SEQUENCE</scope>
</reference>